<evidence type="ECO:0000259" key="1">
    <source>
        <dbReference type="Pfam" id="PF00561"/>
    </source>
</evidence>
<dbReference type="PANTHER" id="PTHR43798">
    <property type="entry name" value="MONOACYLGLYCEROL LIPASE"/>
    <property type="match status" value="1"/>
</dbReference>
<feature type="non-terminal residue" evidence="2">
    <location>
        <position position="1"/>
    </location>
</feature>
<dbReference type="EMBL" id="BARU01006978">
    <property type="protein sequence ID" value="GAH39586.1"/>
    <property type="molecule type" value="Genomic_DNA"/>
</dbReference>
<dbReference type="SUPFAM" id="SSF53474">
    <property type="entry name" value="alpha/beta-Hydrolases"/>
    <property type="match status" value="1"/>
</dbReference>
<reference evidence="2" key="1">
    <citation type="journal article" date="2014" name="Front. Microbiol.">
        <title>High frequency of phylogenetically diverse reductive dehalogenase-homologous genes in deep subseafloor sedimentary metagenomes.</title>
        <authorList>
            <person name="Kawai M."/>
            <person name="Futagami T."/>
            <person name="Toyoda A."/>
            <person name="Takaki Y."/>
            <person name="Nishi S."/>
            <person name="Hori S."/>
            <person name="Arai W."/>
            <person name="Tsubouchi T."/>
            <person name="Morono Y."/>
            <person name="Uchiyama I."/>
            <person name="Ito T."/>
            <person name="Fujiyama A."/>
            <person name="Inagaki F."/>
            <person name="Takami H."/>
        </authorList>
    </citation>
    <scope>NUCLEOTIDE SEQUENCE</scope>
    <source>
        <strain evidence="2">Expedition CK06-06</strain>
    </source>
</reference>
<organism evidence="2">
    <name type="scientific">marine sediment metagenome</name>
    <dbReference type="NCBI Taxonomy" id="412755"/>
    <lineage>
        <taxon>unclassified sequences</taxon>
        <taxon>metagenomes</taxon>
        <taxon>ecological metagenomes</taxon>
    </lineage>
</organism>
<dbReference type="AlphaFoldDB" id="X1F1U1"/>
<protein>
    <recommendedName>
        <fullName evidence="1">AB hydrolase-1 domain-containing protein</fullName>
    </recommendedName>
</protein>
<sequence>RSGRPPINTITYEQLADDANDLRETLGHDKIGVIGNSAGGFVALNYAIRHIKNISHLILIDTAPAFDYMEEFMELLINKKPSPEVISVFNAPVDPDPEGFREQFRILNPFYFYEFSPKQEKMSNKILDNMILTPEAAALNDILMPKYNVLSQLAKIEVPTLILVGKGDLVCPPSQAQRMHDNIPNSELYIFEKCGHYPFFEVPDEFFKVVRNWFESI</sequence>
<dbReference type="InterPro" id="IPR050266">
    <property type="entry name" value="AB_hydrolase_sf"/>
</dbReference>
<feature type="domain" description="AB hydrolase-1" evidence="1">
    <location>
        <begin position="4"/>
        <end position="201"/>
    </location>
</feature>
<proteinExistence type="predicted"/>
<comment type="caution">
    <text evidence="2">The sequence shown here is derived from an EMBL/GenBank/DDBJ whole genome shotgun (WGS) entry which is preliminary data.</text>
</comment>
<dbReference type="Pfam" id="PF00561">
    <property type="entry name" value="Abhydrolase_1"/>
    <property type="match status" value="1"/>
</dbReference>
<name>X1F1U1_9ZZZZ</name>
<dbReference type="InterPro" id="IPR000073">
    <property type="entry name" value="AB_hydrolase_1"/>
</dbReference>
<dbReference type="Gene3D" id="3.40.50.1820">
    <property type="entry name" value="alpha/beta hydrolase"/>
    <property type="match status" value="1"/>
</dbReference>
<gene>
    <name evidence="2" type="ORF">S03H2_13758</name>
</gene>
<accession>X1F1U1</accession>
<dbReference type="PRINTS" id="PR00111">
    <property type="entry name" value="ABHYDROLASE"/>
</dbReference>
<evidence type="ECO:0000313" key="2">
    <source>
        <dbReference type="EMBL" id="GAH39586.1"/>
    </source>
</evidence>
<dbReference type="InterPro" id="IPR029058">
    <property type="entry name" value="AB_hydrolase_fold"/>
</dbReference>